<evidence type="ECO:0000256" key="1">
    <source>
        <dbReference type="SAM" id="Phobius"/>
    </source>
</evidence>
<feature type="transmembrane region" description="Helical" evidence="1">
    <location>
        <begin position="348"/>
        <end position="369"/>
    </location>
</feature>
<keyword evidence="1" id="KW-0472">Membrane</keyword>
<reference evidence="2 3" key="1">
    <citation type="submission" date="2019-02" db="EMBL/GenBank/DDBJ databases">
        <title>WGS of Pseudoxanthomonas species novum from clinical isolates.</title>
        <authorList>
            <person name="Bernier A.-M."/>
            <person name="Bernard K."/>
            <person name="Vachon A."/>
        </authorList>
    </citation>
    <scope>NUCLEOTIDE SEQUENCE [LARGE SCALE GENOMIC DNA]</scope>
    <source>
        <strain evidence="2 3">NML171200</strain>
    </source>
</reference>
<feature type="transmembrane region" description="Helical" evidence="1">
    <location>
        <begin position="146"/>
        <end position="171"/>
    </location>
</feature>
<evidence type="ECO:0000313" key="3">
    <source>
        <dbReference type="Proteomes" id="UP000292627"/>
    </source>
</evidence>
<dbReference type="AlphaFoldDB" id="A0A4Q8L6E2"/>
<keyword evidence="1" id="KW-1133">Transmembrane helix</keyword>
<gene>
    <name evidence="2" type="ORF">EA660_15500</name>
</gene>
<protein>
    <submittedName>
        <fullName evidence="2">PepSY domain-containing protein</fullName>
    </submittedName>
</protein>
<dbReference type="RefSeq" id="WP_130552359.1">
    <property type="nucleotide sequence ID" value="NZ_SHMC01000006.1"/>
</dbReference>
<name>A0A4Q8L6E2_9GAMM</name>
<organism evidence="2 3">
    <name type="scientific">Pseudoxanthomonas winnipegensis</name>
    <dbReference type="NCBI Taxonomy" id="2480810"/>
    <lineage>
        <taxon>Bacteria</taxon>
        <taxon>Pseudomonadati</taxon>
        <taxon>Pseudomonadota</taxon>
        <taxon>Gammaproteobacteria</taxon>
        <taxon>Lysobacterales</taxon>
        <taxon>Lysobacteraceae</taxon>
        <taxon>Pseudoxanthomonas</taxon>
    </lineage>
</organism>
<feature type="transmembrane region" description="Helical" evidence="1">
    <location>
        <begin position="12"/>
        <end position="36"/>
    </location>
</feature>
<proteinExistence type="predicted"/>
<dbReference type="EMBL" id="SHMC01000006">
    <property type="protein sequence ID" value="TAA23335.1"/>
    <property type="molecule type" value="Genomic_DNA"/>
</dbReference>
<dbReference type="PANTHER" id="PTHR34219">
    <property type="entry name" value="IRON-REGULATED INNER MEMBRANE PROTEIN-RELATED"/>
    <property type="match status" value="1"/>
</dbReference>
<feature type="transmembrane region" description="Helical" evidence="1">
    <location>
        <begin position="419"/>
        <end position="437"/>
    </location>
</feature>
<feature type="transmembrane region" description="Helical" evidence="1">
    <location>
        <begin position="475"/>
        <end position="493"/>
    </location>
</feature>
<feature type="transmembrane region" description="Helical" evidence="1">
    <location>
        <begin position="444"/>
        <end position="463"/>
    </location>
</feature>
<accession>A0A4Q8L6E2</accession>
<feature type="transmembrane region" description="Helical" evidence="1">
    <location>
        <begin position="390"/>
        <end position="413"/>
    </location>
</feature>
<dbReference type="InterPro" id="IPR005625">
    <property type="entry name" value="PepSY-ass_TM"/>
</dbReference>
<dbReference type="Proteomes" id="UP000292627">
    <property type="component" value="Unassembled WGS sequence"/>
</dbReference>
<dbReference type="PANTHER" id="PTHR34219:SF9">
    <property type="entry name" value="IRON-REGULATED INNER MEMBRANE PROTEIN"/>
    <property type="match status" value="1"/>
</dbReference>
<feature type="transmembrane region" description="Helical" evidence="1">
    <location>
        <begin position="192"/>
        <end position="222"/>
    </location>
</feature>
<keyword evidence="1" id="KW-0812">Transmembrane</keyword>
<dbReference type="Pfam" id="PF03929">
    <property type="entry name" value="PepSY_TM"/>
    <property type="match status" value="1"/>
</dbReference>
<comment type="caution">
    <text evidence="2">The sequence shown here is derived from an EMBL/GenBank/DDBJ whole genome shotgun (WGS) entry which is preliminary data.</text>
</comment>
<dbReference type="OrthoDB" id="9776609at2"/>
<evidence type="ECO:0000313" key="2">
    <source>
        <dbReference type="EMBL" id="TAA23335.1"/>
    </source>
</evidence>
<sequence>MKAATLRSFLSLHTWAGLLAGMALFIAFYAGAFSIFTHDLSDWAPRPAAADAAGADPAQTLARAQALVDAVQRQHPAARDAMFLVLAGDHGPVPRVFHQPPGGRETFQYRLDEHGAVRQLPQRVGFVDFLYDLHFTAGLPRTFGTYLFGVVCVLYGLALVSGVVAYAPVLLKDLFALRVGSNLKRLWQDAHNVIGMLSLPFHVIFAWSGAVLTLGLVLLAPFQYLVFGGKLMQVLASDFEVVPHVAPAKVAAPTLPVAELIRRAQLALPGMEVESIAYHDAGDANAQIELYGEIDQRHLNTLAVVALNGASGQVLRVVDPRGMSPGTAMLRGLQALHFGSYGHNAVHWLYFVLGLGGAFLFYSGNLLWIEARRKRRTPQQPTRTQVMARLTLGVCLGCVGGVSALFIAGALLPEAQAKFAYYAVFFALLLWALLRAPARAGAELLFACAALTALVPVAGWIGTGEHLFAALWHGHWTRFGVGAIALLLAVAYWRMGVAARRRALAGEANSVWSAQTPAGAG</sequence>